<accession>A0A9W8A175</accession>
<organism evidence="2 3">
    <name type="scientific">Tieghemiomyces parasiticus</name>
    <dbReference type="NCBI Taxonomy" id="78921"/>
    <lineage>
        <taxon>Eukaryota</taxon>
        <taxon>Fungi</taxon>
        <taxon>Fungi incertae sedis</taxon>
        <taxon>Zoopagomycota</taxon>
        <taxon>Kickxellomycotina</taxon>
        <taxon>Dimargaritomycetes</taxon>
        <taxon>Dimargaritales</taxon>
        <taxon>Dimargaritaceae</taxon>
        <taxon>Tieghemiomyces</taxon>
    </lineage>
</organism>
<feature type="signal peptide" evidence="1">
    <location>
        <begin position="1"/>
        <end position="22"/>
    </location>
</feature>
<evidence type="ECO:0000313" key="3">
    <source>
        <dbReference type="Proteomes" id="UP001150569"/>
    </source>
</evidence>
<sequence>MVRLTLTLVAVGLAFHATATTAIDLMFKSSLIIPPGLECVLQDYCRASDDQCYTQCLHVTVDQYRACSNSCSTKQLQDMSTNDYILAQNCLLACVDSARRQVTFDTNTFLKDPVHIAQAILAPTSVALPTVTSVSVTPTPTPTSAPVPVANLLDLAAAPLAANPVNM</sequence>
<keyword evidence="1" id="KW-0732">Signal</keyword>
<keyword evidence="3" id="KW-1185">Reference proteome</keyword>
<name>A0A9W8A175_9FUNG</name>
<reference evidence="2" key="1">
    <citation type="submission" date="2022-07" db="EMBL/GenBank/DDBJ databases">
        <title>Phylogenomic reconstructions and comparative analyses of Kickxellomycotina fungi.</title>
        <authorList>
            <person name="Reynolds N.K."/>
            <person name="Stajich J.E."/>
            <person name="Barry K."/>
            <person name="Grigoriev I.V."/>
            <person name="Crous P."/>
            <person name="Smith M.E."/>
        </authorList>
    </citation>
    <scope>NUCLEOTIDE SEQUENCE</scope>
    <source>
        <strain evidence="2">RSA 861</strain>
    </source>
</reference>
<proteinExistence type="predicted"/>
<protein>
    <submittedName>
        <fullName evidence="2">Uncharacterized protein</fullName>
    </submittedName>
</protein>
<evidence type="ECO:0000256" key="1">
    <source>
        <dbReference type="SAM" id="SignalP"/>
    </source>
</evidence>
<dbReference type="Proteomes" id="UP001150569">
    <property type="component" value="Unassembled WGS sequence"/>
</dbReference>
<feature type="chain" id="PRO_5040864289" evidence="1">
    <location>
        <begin position="23"/>
        <end position="167"/>
    </location>
</feature>
<comment type="caution">
    <text evidence="2">The sequence shown here is derived from an EMBL/GenBank/DDBJ whole genome shotgun (WGS) entry which is preliminary data.</text>
</comment>
<gene>
    <name evidence="2" type="ORF">IWQ60_007677</name>
</gene>
<evidence type="ECO:0000313" key="2">
    <source>
        <dbReference type="EMBL" id="KAJ1917793.1"/>
    </source>
</evidence>
<dbReference type="AlphaFoldDB" id="A0A9W8A175"/>
<dbReference type="EMBL" id="JANBPT010000527">
    <property type="protein sequence ID" value="KAJ1917793.1"/>
    <property type="molecule type" value="Genomic_DNA"/>
</dbReference>